<accession>A0ACD3A8J9</accession>
<protein>
    <submittedName>
        <fullName evidence="1">Uncharacterized protein</fullName>
    </submittedName>
</protein>
<evidence type="ECO:0000313" key="1">
    <source>
        <dbReference type="EMBL" id="TFK62198.1"/>
    </source>
</evidence>
<sequence>MALSSLPAKKSSPLGSSTPQACLDTFVAKAPKSRYTLQGSKETPQSEVCREGEGNVRECLVLQMHCTEMFEAMQKHGFYCALPMDPRQTHIECVPISK</sequence>
<gene>
    <name evidence="1" type="ORF">BDN72DRAFT_403854</name>
</gene>
<organism evidence="1 2">
    <name type="scientific">Pluteus cervinus</name>
    <dbReference type="NCBI Taxonomy" id="181527"/>
    <lineage>
        <taxon>Eukaryota</taxon>
        <taxon>Fungi</taxon>
        <taxon>Dikarya</taxon>
        <taxon>Basidiomycota</taxon>
        <taxon>Agaricomycotina</taxon>
        <taxon>Agaricomycetes</taxon>
        <taxon>Agaricomycetidae</taxon>
        <taxon>Agaricales</taxon>
        <taxon>Pluteineae</taxon>
        <taxon>Pluteaceae</taxon>
        <taxon>Pluteus</taxon>
    </lineage>
</organism>
<name>A0ACD3A8J9_9AGAR</name>
<reference evidence="1 2" key="1">
    <citation type="journal article" date="2019" name="Nat. Ecol. Evol.">
        <title>Megaphylogeny resolves global patterns of mushroom evolution.</title>
        <authorList>
            <person name="Varga T."/>
            <person name="Krizsan K."/>
            <person name="Foldi C."/>
            <person name="Dima B."/>
            <person name="Sanchez-Garcia M."/>
            <person name="Sanchez-Ramirez S."/>
            <person name="Szollosi G.J."/>
            <person name="Szarkandi J.G."/>
            <person name="Papp V."/>
            <person name="Albert L."/>
            <person name="Andreopoulos W."/>
            <person name="Angelini C."/>
            <person name="Antonin V."/>
            <person name="Barry K.W."/>
            <person name="Bougher N.L."/>
            <person name="Buchanan P."/>
            <person name="Buyck B."/>
            <person name="Bense V."/>
            <person name="Catcheside P."/>
            <person name="Chovatia M."/>
            <person name="Cooper J."/>
            <person name="Damon W."/>
            <person name="Desjardin D."/>
            <person name="Finy P."/>
            <person name="Geml J."/>
            <person name="Haridas S."/>
            <person name="Hughes K."/>
            <person name="Justo A."/>
            <person name="Karasinski D."/>
            <person name="Kautmanova I."/>
            <person name="Kiss B."/>
            <person name="Kocsube S."/>
            <person name="Kotiranta H."/>
            <person name="LaButti K.M."/>
            <person name="Lechner B.E."/>
            <person name="Liimatainen K."/>
            <person name="Lipzen A."/>
            <person name="Lukacs Z."/>
            <person name="Mihaltcheva S."/>
            <person name="Morgado L.N."/>
            <person name="Niskanen T."/>
            <person name="Noordeloos M.E."/>
            <person name="Ohm R.A."/>
            <person name="Ortiz-Santana B."/>
            <person name="Ovrebo C."/>
            <person name="Racz N."/>
            <person name="Riley R."/>
            <person name="Savchenko A."/>
            <person name="Shiryaev A."/>
            <person name="Soop K."/>
            <person name="Spirin V."/>
            <person name="Szebenyi C."/>
            <person name="Tomsovsky M."/>
            <person name="Tulloss R.E."/>
            <person name="Uehling J."/>
            <person name="Grigoriev I.V."/>
            <person name="Vagvolgyi C."/>
            <person name="Papp T."/>
            <person name="Martin F.M."/>
            <person name="Miettinen O."/>
            <person name="Hibbett D.S."/>
            <person name="Nagy L.G."/>
        </authorList>
    </citation>
    <scope>NUCLEOTIDE SEQUENCE [LARGE SCALE GENOMIC DNA]</scope>
    <source>
        <strain evidence="1 2">NL-1719</strain>
    </source>
</reference>
<keyword evidence="2" id="KW-1185">Reference proteome</keyword>
<evidence type="ECO:0000313" key="2">
    <source>
        <dbReference type="Proteomes" id="UP000308600"/>
    </source>
</evidence>
<dbReference type="Proteomes" id="UP000308600">
    <property type="component" value="Unassembled WGS sequence"/>
</dbReference>
<dbReference type="EMBL" id="ML208599">
    <property type="protein sequence ID" value="TFK62198.1"/>
    <property type="molecule type" value="Genomic_DNA"/>
</dbReference>
<proteinExistence type="predicted"/>